<dbReference type="OrthoDB" id="3392994at2"/>
<sequence length="120" mass="12447">MTGHHPDDREVLDPEDRKIITLARAARARTNAAQGACVRDTDGRTYAATSVALPSLQLSAVQVAVAMAVSSGVAGLEAVALNGAWALAETDRAAIADLGGEQIVVWLTDPAGAVVERIQM</sequence>
<name>F5XMG4_MICPN</name>
<dbReference type="eggNOG" id="COG0295">
    <property type="taxonomic scope" value="Bacteria"/>
</dbReference>
<protein>
    <recommendedName>
        <fullName evidence="3">Cytidine deaminase</fullName>
    </recommendedName>
</protein>
<dbReference type="SUPFAM" id="SSF53927">
    <property type="entry name" value="Cytidine deaminase-like"/>
    <property type="match status" value="1"/>
</dbReference>
<reference evidence="1 2" key="1">
    <citation type="submission" date="2011-05" db="EMBL/GenBank/DDBJ databases">
        <title>Whole genome sequence of Microlunatus phosphovorus NM-1.</title>
        <authorList>
            <person name="Hosoyama A."/>
            <person name="Sasaki K."/>
            <person name="Harada T."/>
            <person name="Igarashi R."/>
            <person name="Kawakoshi A."/>
            <person name="Sasagawa M."/>
            <person name="Fukada J."/>
            <person name="Nakamura S."/>
            <person name="Katano Y."/>
            <person name="Hanada S."/>
            <person name="Kamagata Y."/>
            <person name="Nakamura N."/>
            <person name="Yamazaki S."/>
            <person name="Fujita N."/>
        </authorList>
    </citation>
    <scope>NUCLEOTIDE SEQUENCE [LARGE SCALE GENOMIC DNA]</scope>
    <source>
        <strain evidence="2">ATCC 700054 / DSM 10555 / JCM 9379 / NBRC 101784 / NCIMB 13414 / VKM Ac-1990 / NM-1</strain>
    </source>
</reference>
<dbReference type="EMBL" id="AP012204">
    <property type="protein sequence ID" value="BAK36421.1"/>
    <property type="molecule type" value="Genomic_DNA"/>
</dbReference>
<dbReference type="AlphaFoldDB" id="F5XMG4"/>
<dbReference type="HOGENOM" id="CLU_151846_0_0_11"/>
<dbReference type="InterPro" id="IPR016193">
    <property type="entry name" value="Cytidine_deaminase-like"/>
</dbReference>
<dbReference type="RefSeq" id="WP_013864280.1">
    <property type="nucleotide sequence ID" value="NC_015635.1"/>
</dbReference>
<organism evidence="1 2">
    <name type="scientific">Microlunatus phosphovorus (strain ATCC 700054 / DSM 10555 / JCM 9379 / NBRC 101784 / NCIMB 13414 / VKM Ac-1990 / NM-1)</name>
    <dbReference type="NCBI Taxonomy" id="1032480"/>
    <lineage>
        <taxon>Bacteria</taxon>
        <taxon>Bacillati</taxon>
        <taxon>Actinomycetota</taxon>
        <taxon>Actinomycetes</taxon>
        <taxon>Propionibacteriales</taxon>
        <taxon>Propionibacteriaceae</taxon>
        <taxon>Microlunatus</taxon>
    </lineage>
</organism>
<dbReference type="Proteomes" id="UP000007947">
    <property type="component" value="Chromosome"/>
</dbReference>
<evidence type="ECO:0008006" key="3">
    <source>
        <dbReference type="Google" id="ProtNLM"/>
    </source>
</evidence>
<gene>
    <name evidence="1" type="ordered locus">MLP_34070</name>
</gene>
<dbReference type="Gene3D" id="3.40.140.10">
    <property type="entry name" value="Cytidine Deaminase, domain 2"/>
    <property type="match status" value="1"/>
</dbReference>
<evidence type="ECO:0000313" key="1">
    <source>
        <dbReference type="EMBL" id="BAK36421.1"/>
    </source>
</evidence>
<dbReference type="GO" id="GO:0003824">
    <property type="term" value="F:catalytic activity"/>
    <property type="evidence" value="ECO:0007669"/>
    <property type="project" value="InterPro"/>
</dbReference>
<evidence type="ECO:0000313" key="2">
    <source>
        <dbReference type="Proteomes" id="UP000007947"/>
    </source>
</evidence>
<dbReference type="STRING" id="1032480.MLP_34070"/>
<proteinExistence type="predicted"/>
<accession>F5XMG4</accession>
<dbReference type="KEGG" id="mph:MLP_34070"/>
<keyword evidence="2" id="KW-1185">Reference proteome</keyword>